<accession>A0A5S9C4D3</accession>
<evidence type="ECO:0000313" key="1">
    <source>
        <dbReference type="EMBL" id="BBK67353.1"/>
    </source>
</evidence>
<dbReference type="AlphaFoldDB" id="A0A5S9C4D3"/>
<sequence length="53" mass="6256">MKNIQIKHQPPEVVDVVHLIKIVCLKGDGIDEPIRRVERYYEINGGFLFEKDY</sequence>
<reference evidence="1" key="1">
    <citation type="submission" date="2019-06" db="EMBL/GenBank/DDBJ databases">
        <title>A novel staphylococcal enterotoxin, SE02, involved in a staphylococcal food poisoning outbreak that occurred in Tokyo in 2004.</title>
        <authorList>
            <person name="Suzuki Y."/>
            <person name="Kubota H."/>
            <person name="Kato R."/>
            <person name="Sadamasu K."/>
        </authorList>
    </citation>
    <scope>NUCLEOTIDE SEQUENCE</scope>
    <source>
        <strain evidence="1">Tokyo12482</strain>
    </source>
</reference>
<name>A0A5S9C4D3_STAAU</name>
<dbReference type="EMBL" id="AP019713">
    <property type="protein sequence ID" value="BBK67353.1"/>
    <property type="molecule type" value="Genomic_DNA"/>
</dbReference>
<gene>
    <name evidence="1" type="ORF">TMSFP482_12090</name>
</gene>
<proteinExistence type="predicted"/>
<protein>
    <submittedName>
        <fullName evidence="1">Uncharacterized protein</fullName>
    </submittedName>
</protein>
<organism evidence="1">
    <name type="scientific">Staphylococcus aureus</name>
    <dbReference type="NCBI Taxonomy" id="1280"/>
    <lineage>
        <taxon>Bacteria</taxon>
        <taxon>Bacillati</taxon>
        <taxon>Bacillota</taxon>
        <taxon>Bacilli</taxon>
        <taxon>Bacillales</taxon>
        <taxon>Staphylococcaceae</taxon>
        <taxon>Staphylococcus</taxon>
    </lineage>
</organism>
<dbReference type="RefSeq" id="WP_162836834.1">
    <property type="nucleotide sequence ID" value="NZ_AP017922.1"/>
</dbReference>